<proteinExistence type="predicted"/>
<sequence length="172" mass="18133">MAVAVAVAIAIADLIFLIILTTIPFSISQPTEKAPLPAADSCNGIFLSYSFNQGAKLPPNLTVLARQPYRFESTLSILNSGLQELKSWKVFVGFQHDEFLVSASGAVLADGNSIPGNVGNGTVFGGFPMSNLKTAIETAGDFTQMQVQVKLLGTQFGAAPPNNPMPSNISCQ</sequence>
<organism evidence="2 3">
    <name type="scientific">Cucurbita argyrosperma subsp. sororia</name>
    <dbReference type="NCBI Taxonomy" id="37648"/>
    <lineage>
        <taxon>Eukaryota</taxon>
        <taxon>Viridiplantae</taxon>
        <taxon>Streptophyta</taxon>
        <taxon>Embryophyta</taxon>
        <taxon>Tracheophyta</taxon>
        <taxon>Spermatophyta</taxon>
        <taxon>Magnoliopsida</taxon>
        <taxon>eudicotyledons</taxon>
        <taxon>Gunneridae</taxon>
        <taxon>Pentapetalae</taxon>
        <taxon>rosids</taxon>
        <taxon>fabids</taxon>
        <taxon>Cucurbitales</taxon>
        <taxon>Cucurbitaceae</taxon>
        <taxon>Cucurbiteae</taxon>
        <taxon>Cucurbita</taxon>
    </lineage>
</organism>
<evidence type="ECO:0000313" key="2">
    <source>
        <dbReference type="EMBL" id="KAG6582189.1"/>
    </source>
</evidence>
<dbReference type="PANTHER" id="PTHR31052">
    <property type="entry name" value="COBRA-LIKE PROTEIN 7"/>
    <property type="match status" value="1"/>
</dbReference>
<comment type="caution">
    <text evidence="2">The sequence shown here is derived from an EMBL/GenBank/DDBJ whole genome shotgun (WGS) entry which is preliminary data.</text>
</comment>
<dbReference type="Proteomes" id="UP000685013">
    <property type="component" value="Chromosome 14"/>
</dbReference>
<protein>
    <submittedName>
        <fullName evidence="2">COBRA-like protein 9</fullName>
    </submittedName>
</protein>
<name>A0AAV6MIY6_9ROSI</name>
<evidence type="ECO:0000256" key="1">
    <source>
        <dbReference type="SAM" id="Phobius"/>
    </source>
</evidence>
<accession>A0AAV6MIY6</accession>
<keyword evidence="1" id="KW-0472">Membrane</keyword>
<dbReference type="AlphaFoldDB" id="A0AAV6MIY6"/>
<dbReference type="EMBL" id="JAGKQH010000014">
    <property type="protein sequence ID" value="KAG6582189.1"/>
    <property type="molecule type" value="Genomic_DNA"/>
</dbReference>
<feature type="non-terminal residue" evidence="2">
    <location>
        <position position="1"/>
    </location>
</feature>
<evidence type="ECO:0000313" key="3">
    <source>
        <dbReference type="Proteomes" id="UP000685013"/>
    </source>
</evidence>
<keyword evidence="3" id="KW-1185">Reference proteome</keyword>
<keyword evidence="1" id="KW-0812">Transmembrane</keyword>
<reference evidence="2 3" key="1">
    <citation type="journal article" date="2021" name="Hortic Res">
        <title>The domestication of Cucurbita argyrosperma as revealed by the genome of its wild relative.</title>
        <authorList>
            <person name="Barrera-Redondo J."/>
            <person name="Sanchez-de la Vega G."/>
            <person name="Aguirre-Liguori J.A."/>
            <person name="Castellanos-Morales G."/>
            <person name="Gutierrez-Guerrero Y.T."/>
            <person name="Aguirre-Dugua X."/>
            <person name="Aguirre-Planter E."/>
            <person name="Tenaillon M.I."/>
            <person name="Lira-Saade R."/>
            <person name="Eguiarte L.E."/>
        </authorList>
    </citation>
    <scope>NUCLEOTIDE SEQUENCE [LARGE SCALE GENOMIC DNA]</scope>
    <source>
        <strain evidence="2">JBR-2021</strain>
    </source>
</reference>
<feature type="transmembrane region" description="Helical" evidence="1">
    <location>
        <begin position="6"/>
        <end position="27"/>
    </location>
</feature>
<keyword evidence="1" id="KW-1133">Transmembrane helix</keyword>
<dbReference type="PANTHER" id="PTHR31052:SF3">
    <property type="entry name" value="COBRA-LIKE PROTEIN 7"/>
    <property type="match status" value="1"/>
</dbReference>
<gene>
    <name evidence="2" type="primary">COBL9</name>
    <name evidence="2" type="ORF">SDJN03_22191</name>
</gene>